<dbReference type="InterPro" id="IPR011335">
    <property type="entry name" value="Restrct_endonuc-II-like"/>
</dbReference>
<proteinExistence type="inferred from homology"/>
<reference evidence="3" key="1">
    <citation type="submission" date="2022-03" db="EMBL/GenBank/DDBJ databases">
        <title>Identification of a novel bacterium isolated from mangrove sediments.</title>
        <authorList>
            <person name="Pan X."/>
        </authorList>
    </citation>
    <scope>NUCLEOTIDE SEQUENCE</scope>
    <source>
        <strain evidence="3">B2637</strain>
    </source>
</reference>
<accession>A0ABT0A9L4</accession>
<evidence type="ECO:0000256" key="1">
    <source>
        <dbReference type="ARBA" id="ARBA00006738"/>
    </source>
</evidence>
<dbReference type="SUPFAM" id="SSF52980">
    <property type="entry name" value="Restriction endonuclease-like"/>
    <property type="match status" value="1"/>
</dbReference>
<dbReference type="Pfam" id="PF02021">
    <property type="entry name" value="UPF0102"/>
    <property type="match status" value="1"/>
</dbReference>
<organism evidence="3 4">
    <name type="scientific">Novosphingobium mangrovi</name>
    <name type="common">ex Hu et al. 2023</name>
    <dbReference type="NCBI Taxonomy" id="2930094"/>
    <lineage>
        <taxon>Bacteria</taxon>
        <taxon>Pseudomonadati</taxon>
        <taxon>Pseudomonadota</taxon>
        <taxon>Alphaproteobacteria</taxon>
        <taxon>Sphingomonadales</taxon>
        <taxon>Sphingomonadaceae</taxon>
        <taxon>Novosphingobium</taxon>
    </lineage>
</organism>
<dbReference type="Proteomes" id="UP001162802">
    <property type="component" value="Unassembled WGS sequence"/>
</dbReference>
<dbReference type="InterPro" id="IPR011856">
    <property type="entry name" value="tRNA_endonuc-like_dom_sf"/>
</dbReference>
<dbReference type="HAMAP" id="MF_00048">
    <property type="entry name" value="UPF0102"/>
    <property type="match status" value="1"/>
</dbReference>
<evidence type="ECO:0000313" key="4">
    <source>
        <dbReference type="Proteomes" id="UP001162802"/>
    </source>
</evidence>
<evidence type="ECO:0000256" key="2">
    <source>
        <dbReference type="HAMAP-Rule" id="MF_00048"/>
    </source>
</evidence>
<evidence type="ECO:0000313" key="3">
    <source>
        <dbReference type="EMBL" id="MCJ1959849.1"/>
    </source>
</evidence>
<comment type="similarity">
    <text evidence="1 2">Belongs to the UPF0102 family.</text>
</comment>
<dbReference type="Gene3D" id="3.40.1350.10">
    <property type="match status" value="1"/>
</dbReference>
<dbReference type="InterPro" id="IPR003509">
    <property type="entry name" value="UPF0102_YraN-like"/>
</dbReference>
<dbReference type="EMBL" id="JALHAT010000003">
    <property type="protein sequence ID" value="MCJ1959849.1"/>
    <property type="molecule type" value="Genomic_DNA"/>
</dbReference>
<gene>
    <name evidence="3" type="ORF">MTR65_04060</name>
</gene>
<sequence length="120" mass="14056">MSARREQAERDGRRGEAWAAWYLRLKGWRVIARRVKTRRGEIDLVVRRGRTLCFVEVKWRRNRADLDHAIDGWRLRRVADAANLVASRYEKTGDSVRIDVLLLSPGCWPRVIENAWMPGS</sequence>
<dbReference type="PANTHER" id="PTHR34039:SF1">
    <property type="entry name" value="UPF0102 PROTEIN YRAN"/>
    <property type="match status" value="1"/>
</dbReference>
<name>A0ABT0A9L4_9SPHN</name>
<dbReference type="RefSeq" id="WP_243797310.1">
    <property type="nucleotide sequence ID" value="NZ_JALHAT010000003.1"/>
</dbReference>
<comment type="caution">
    <text evidence="3">The sequence shown here is derived from an EMBL/GenBank/DDBJ whole genome shotgun (WGS) entry which is preliminary data.</text>
</comment>
<keyword evidence="4" id="KW-1185">Reference proteome</keyword>
<dbReference type="PANTHER" id="PTHR34039">
    <property type="entry name" value="UPF0102 PROTEIN YRAN"/>
    <property type="match status" value="1"/>
</dbReference>
<protein>
    <recommendedName>
        <fullName evidence="2">UPF0102 protein MTR65_04060</fullName>
    </recommendedName>
</protein>